<dbReference type="EMBL" id="BAVR01000055">
    <property type="protein sequence ID" value="GAE90094.1"/>
    <property type="molecule type" value="Genomic_DNA"/>
</dbReference>
<protein>
    <submittedName>
        <fullName evidence="1">Uncharacterized protein</fullName>
    </submittedName>
</protein>
<organism evidence="1 2">
    <name type="scientific">Acetivibrio straminisolvens JCM 21531</name>
    <dbReference type="NCBI Taxonomy" id="1294263"/>
    <lineage>
        <taxon>Bacteria</taxon>
        <taxon>Bacillati</taxon>
        <taxon>Bacillota</taxon>
        <taxon>Clostridia</taxon>
        <taxon>Eubacteriales</taxon>
        <taxon>Oscillospiraceae</taxon>
        <taxon>Acetivibrio</taxon>
    </lineage>
</organism>
<evidence type="ECO:0000313" key="1">
    <source>
        <dbReference type="EMBL" id="GAE90094.1"/>
    </source>
</evidence>
<reference evidence="1" key="1">
    <citation type="journal article" date="2014" name="Genome Announc.">
        <title>Draft Genome Sequence of Clostridium straminisolvens Strain JCM 21531T, Isolated from a Cellulose-Degrading Bacterial Community.</title>
        <authorList>
            <person name="Yuki M."/>
            <person name="Oshima K."/>
            <person name="Suda W."/>
            <person name="Sakamoto M."/>
            <person name="Kitamura K."/>
            <person name="Iida T."/>
            <person name="Hattori M."/>
            <person name="Ohkuma M."/>
        </authorList>
    </citation>
    <scope>NUCLEOTIDE SEQUENCE [LARGE SCALE GENOMIC DNA]</scope>
    <source>
        <strain evidence="1">JCM 21531</strain>
    </source>
</reference>
<proteinExistence type="predicted"/>
<comment type="caution">
    <text evidence="1">The sequence shown here is derived from an EMBL/GenBank/DDBJ whole genome shotgun (WGS) entry which is preliminary data.</text>
</comment>
<name>W4VBG7_9FIRM</name>
<gene>
    <name evidence="1" type="ORF">JCM21531_3679</name>
</gene>
<sequence>MPDIFDSHCTEIHRKSIKYCFGRAMKVDATRPTKESGPCTLNMSDNIAKDALPDMGRRKTMGKASVGIFKKSATGFTA</sequence>
<dbReference type="Proteomes" id="UP000019109">
    <property type="component" value="Unassembled WGS sequence"/>
</dbReference>
<evidence type="ECO:0000313" key="2">
    <source>
        <dbReference type="Proteomes" id="UP000019109"/>
    </source>
</evidence>
<accession>W4VBG7</accession>
<dbReference type="AlphaFoldDB" id="W4VBG7"/>
<keyword evidence="2" id="KW-1185">Reference proteome</keyword>